<protein>
    <submittedName>
        <fullName evidence="1">Uncharacterized protein</fullName>
    </submittedName>
</protein>
<keyword evidence="2" id="KW-1185">Reference proteome</keyword>
<reference evidence="1 2" key="1">
    <citation type="submission" date="2016-02" db="EMBL/GenBank/DDBJ databases">
        <title>Genome analysis of coral dinoflagellate symbionts highlights evolutionary adaptations to a symbiotic lifestyle.</title>
        <authorList>
            <person name="Aranda M."/>
            <person name="Li Y."/>
            <person name="Liew Y.J."/>
            <person name="Baumgarten S."/>
            <person name="Simakov O."/>
            <person name="Wilson M."/>
            <person name="Piel J."/>
            <person name="Ashoor H."/>
            <person name="Bougouffa S."/>
            <person name="Bajic V.B."/>
            <person name="Ryu T."/>
            <person name="Ravasi T."/>
            <person name="Bayer T."/>
            <person name="Micklem G."/>
            <person name="Kim H."/>
            <person name="Bhak J."/>
            <person name="Lajeunesse T.C."/>
            <person name="Voolstra C.R."/>
        </authorList>
    </citation>
    <scope>NUCLEOTIDE SEQUENCE [LARGE SCALE GENOMIC DNA]</scope>
    <source>
        <strain evidence="1 2">CCMP2467</strain>
    </source>
</reference>
<evidence type="ECO:0000313" key="2">
    <source>
        <dbReference type="Proteomes" id="UP000186817"/>
    </source>
</evidence>
<dbReference type="AlphaFoldDB" id="A0A1Q9DPX9"/>
<organism evidence="1 2">
    <name type="scientific">Symbiodinium microadriaticum</name>
    <name type="common">Dinoflagellate</name>
    <name type="synonym">Zooxanthella microadriatica</name>
    <dbReference type="NCBI Taxonomy" id="2951"/>
    <lineage>
        <taxon>Eukaryota</taxon>
        <taxon>Sar</taxon>
        <taxon>Alveolata</taxon>
        <taxon>Dinophyceae</taxon>
        <taxon>Suessiales</taxon>
        <taxon>Symbiodiniaceae</taxon>
        <taxon>Symbiodinium</taxon>
    </lineage>
</organism>
<gene>
    <name evidence="1" type="ORF">AK812_SmicGene20483</name>
</gene>
<dbReference type="Proteomes" id="UP000186817">
    <property type="component" value="Unassembled WGS sequence"/>
</dbReference>
<dbReference type="EMBL" id="LSRX01000442">
    <property type="protein sequence ID" value="OLP97222.1"/>
    <property type="molecule type" value="Genomic_DNA"/>
</dbReference>
<proteinExistence type="predicted"/>
<name>A0A1Q9DPX9_SYMMI</name>
<sequence>MGAEHLETCARAELVPGRKSGPGATWGAGLACSRGNLCLGADGCVAKTGTVSAVSQFWALSSTFVVACMPAAMAPSAENHVSRRSLSALTAAIMVCCQCDIKRILLENESSMVAVCSVIHCMQTLSTWAEQSRFLAEVSALFTVAREAFSTANAETGSFEVPEQMPLTSKFWVAPVKPPAPVANLLAKWSIERQAMVFHRFTIATLFVQKLLESTPDGADELSAQLEQLAVCMADYMCFLHMQLVPLGFDLLQD</sequence>
<evidence type="ECO:0000313" key="1">
    <source>
        <dbReference type="EMBL" id="OLP97222.1"/>
    </source>
</evidence>
<accession>A0A1Q9DPX9</accession>
<comment type="caution">
    <text evidence="1">The sequence shown here is derived from an EMBL/GenBank/DDBJ whole genome shotgun (WGS) entry which is preliminary data.</text>
</comment>